<dbReference type="RefSeq" id="WP_094016731.1">
    <property type="nucleotide sequence ID" value="NZ_NMQW01000031.1"/>
</dbReference>
<dbReference type="Proteomes" id="UP000215509">
    <property type="component" value="Unassembled WGS sequence"/>
</dbReference>
<sequence length="169" mass="20013">MKRPNFILYRDPAYGFTVQLPRWWKSYIVVKRMQRPIDAEYGVSFVFRYKGKVYDEVLTLLVYRMTRKQWRDKGYENSPIVFLAERSGLIFAYTLPEELPDAFLDPSKQNYDYKKYGRPIRLLKRMVNKDAPVIVKTFRFAGVSAPGRISCQARPSTPLRASKVWPYRP</sequence>
<keyword evidence="2" id="KW-1185">Reference proteome</keyword>
<gene>
    <name evidence="1" type="ORF">CF651_20450</name>
</gene>
<dbReference type="AlphaFoldDB" id="A0A229UNH1"/>
<accession>A0A229UNH1</accession>
<evidence type="ECO:0000313" key="2">
    <source>
        <dbReference type="Proteomes" id="UP000215509"/>
    </source>
</evidence>
<organism evidence="1 2">
    <name type="scientific">Paenibacillus rigui</name>
    <dbReference type="NCBI Taxonomy" id="554312"/>
    <lineage>
        <taxon>Bacteria</taxon>
        <taxon>Bacillati</taxon>
        <taxon>Bacillota</taxon>
        <taxon>Bacilli</taxon>
        <taxon>Bacillales</taxon>
        <taxon>Paenibacillaceae</taxon>
        <taxon>Paenibacillus</taxon>
    </lineage>
</organism>
<dbReference type="EMBL" id="NMQW01000031">
    <property type="protein sequence ID" value="OXM84449.1"/>
    <property type="molecule type" value="Genomic_DNA"/>
</dbReference>
<protein>
    <submittedName>
        <fullName evidence="1">Uncharacterized protein</fullName>
    </submittedName>
</protein>
<evidence type="ECO:0000313" key="1">
    <source>
        <dbReference type="EMBL" id="OXM84449.1"/>
    </source>
</evidence>
<reference evidence="1 2" key="1">
    <citation type="submission" date="2017-07" db="EMBL/GenBank/DDBJ databases">
        <title>Genome sequencing and assembly of Paenibacillus rigui.</title>
        <authorList>
            <person name="Mayilraj S."/>
        </authorList>
    </citation>
    <scope>NUCLEOTIDE SEQUENCE [LARGE SCALE GENOMIC DNA]</scope>
    <source>
        <strain evidence="1 2">JCM 16352</strain>
    </source>
</reference>
<proteinExistence type="predicted"/>
<name>A0A229UNH1_9BACL</name>
<dbReference type="OrthoDB" id="2624068at2"/>
<comment type="caution">
    <text evidence="1">The sequence shown here is derived from an EMBL/GenBank/DDBJ whole genome shotgun (WGS) entry which is preliminary data.</text>
</comment>